<dbReference type="NCBIfam" id="TIGR03621">
    <property type="entry name" value="F420_MSMEG_2516"/>
    <property type="match status" value="1"/>
</dbReference>
<organism evidence="6 7">
    <name type="scientific">Actinopolymorpha pittospori</name>
    <dbReference type="NCBI Taxonomy" id="648752"/>
    <lineage>
        <taxon>Bacteria</taxon>
        <taxon>Bacillati</taxon>
        <taxon>Actinomycetota</taxon>
        <taxon>Actinomycetes</taxon>
        <taxon>Propionibacteriales</taxon>
        <taxon>Actinopolymorphaceae</taxon>
        <taxon>Actinopolymorpha</taxon>
    </lineage>
</organism>
<keyword evidence="4" id="KW-0503">Monooxygenase</keyword>
<evidence type="ECO:0000256" key="1">
    <source>
        <dbReference type="ARBA" id="ARBA00022630"/>
    </source>
</evidence>
<dbReference type="InterPro" id="IPR036661">
    <property type="entry name" value="Luciferase-like_sf"/>
</dbReference>
<keyword evidence="3" id="KW-0560">Oxidoreductase</keyword>
<dbReference type="PANTHER" id="PTHR42847:SF4">
    <property type="entry name" value="ALKANESULFONATE MONOOXYGENASE-RELATED"/>
    <property type="match status" value="1"/>
</dbReference>
<evidence type="ECO:0000256" key="2">
    <source>
        <dbReference type="ARBA" id="ARBA00022643"/>
    </source>
</evidence>
<dbReference type="EMBL" id="JADBEM010000001">
    <property type="protein sequence ID" value="MBE1612208.1"/>
    <property type="molecule type" value="Genomic_DNA"/>
</dbReference>
<evidence type="ECO:0000259" key="5">
    <source>
        <dbReference type="Pfam" id="PF00296"/>
    </source>
</evidence>
<dbReference type="RefSeq" id="WP_192755298.1">
    <property type="nucleotide sequence ID" value="NZ_BAABJL010000005.1"/>
</dbReference>
<dbReference type="SUPFAM" id="SSF51679">
    <property type="entry name" value="Bacterial luciferase-like"/>
    <property type="match status" value="1"/>
</dbReference>
<comment type="caution">
    <text evidence="6">The sequence shown here is derived from an EMBL/GenBank/DDBJ whole genome shotgun (WGS) entry which is preliminary data.</text>
</comment>
<keyword evidence="7" id="KW-1185">Reference proteome</keyword>
<dbReference type="InterPro" id="IPR019923">
    <property type="entry name" value="Lucif-like_OxRdtase_MSMEG_2516"/>
</dbReference>
<keyword evidence="2" id="KW-0288">FMN</keyword>
<protein>
    <submittedName>
        <fullName evidence="6">F420-dependent oxidoreductase</fullName>
    </submittedName>
</protein>
<dbReference type="InterPro" id="IPR011251">
    <property type="entry name" value="Luciferase-like_dom"/>
</dbReference>
<gene>
    <name evidence="6" type="ORF">HEB94_009056</name>
</gene>
<feature type="domain" description="Luciferase-like" evidence="5">
    <location>
        <begin position="30"/>
        <end position="224"/>
    </location>
</feature>
<dbReference type="Pfam" id="PF00296">
    <property type="entry name" value="Bac_luciferase"/>
    <property type="match status" value="1"/>
</dbReference>
<dbReference type="InterPro" id="IPR050172">
    <property type="entry name" value="SsuD_RutA_monooxygenase"/>
</dbReference>
<proteinExistence type="predicted"/>
<evidence type="ECO:0000256" key="3">
    <source>
        <dbReference type="ARBA" id="ARBA00023002"/>
    </source>
</evidence>
<keyword evidence="1" id="KW-0285">Flavoprotein</keyword>
<evidence type="ECO:0000256" key="4">
    <source>
        <dbReference type="ARBA" id="ARBA00023033"/>
    </source>
</evidence>
<accession>A0A927N8K6</accession>
<dbReference type="GO" id="GO:0046306">
    <property type="term" value="P:alkanesulfonate catabolic process"/>
    <property type="evidence" value="ECO:0007669"/>
    <property type="project" value="TreeGrafter"/>
</dbReference>
<reference evidence="6" key="1">
    <citation type="submission" date="2020-10" db="EMBL/GenBank/DDBJ databases">
        <title>Sequencing the genomes of 1000 actinobacteria strains.</title>
        <authorList>
            <person name="Klenk H.-P."/>
        </authorList>
    </citation>
    <scope>NUCLEOTIDE SEQUENCE</scope>
    <source>
        <strain evidence="6">DSM 45354</strain>
    </source>
</reference>
<evidence type="ECO:0000313" key="7">
    <source>
        <dbReference type="Proteomes" id="UP000638648"/>
    </source>
</evidence>
<evidence type="ECO:0000313" key="6">
    <source>
        <dbReference type="EMBL" id="MBE1612208.1"/>
    </source>
</evidence>
<dbReference type="GO" id="GO:0008726">
    <property type="term" value="F:alkanesulfonate monooxygenase activity"/>
    <property type="evidence" value="ECO:0007669"/>
    <property type="project" value="TreeGrafter"/>
</dbReference>
<dbReference type="PANTHER" id="PTHR42847">
    <property type="entry name" value="ALKANESULFONATE MONOOXYGENASE"/>
    <property type="match status" value="1"/>
</dbReference>
<dbReference type="Gene3D" id="3.20.20.30">
    <property type="entry name" value="Luciferase-like domain"/>
    <property type="match status" value="1"/>
</dbReference>
<dbReference type="AlphaFoldDB" id="A0A927N8K6"/>
<dbReference type="Proteomes" id="UP000638648">
    <property type="component" value="Unassembled WGS sequence"/>
</dbReference>
<name>A0A927N8K6_9ACTN</name>
<sequence length="301" mass="32813">MTYSSRSRSAHGKERGTRAFRFGVSLLATGSRSAWQRKARQAEDLGYDVLLVPDHLGMLAPFPALVSAADVTSIRVGTFVLNSGLYRPAVLARDVADTDQLTDGRFELGLGAGYQDADFKAAGLPLPSRKQRIEQLARTVRQVRRLLTSADHRPMVRQKPHPPLMIAGRGARMLGLAGREADIVGLPLDAGVKPGTEPERALAERVALVRAEAGERADDLELNLLIAGVAVTPDRPDLPALRPFLPGLSEAEILRLPNVLLGSERQIAEQLRHLREAYGISYFSVVEPHMAAFARVIAQLR</sequence>